<evidence type="ECO:0000313" key="1">
    <source>
        <dbReference type="EMBL" id="SPM45097.1"/>
    </source>
</evidence>
<evidence type="ECO:0000313" key="2">
    <source>
        <dbReference type="Proteomes" id="UP000244889"/>
    </source>
</evidence>
<name>A0A2R8F0Z8_ORITS</name>
<dbReference type="PANTHER" id="PTHR37946:SF1">
    <property type="entry name" value="SLL1969 PROTEIN"/>
    <property type="match status" value="1"/>
</dbReference>
<gene>
    <name evidence="1" type="primary">lipB</name>
    <name evidence="1" type="ORF">FPW1038_01651</name>
</gene>
<dbReference type="SUPFAM" id="SSF53474">
    <property type="entry name" value="alpha/beta-Hydrolases"/>
    <property type="match status" value="1"/>
</dbReference>
<dbReference type="EMBL" id="OOHR01000010">
    <property type="protein sequence ID" value="SPM45097.1"/>
    <property type="molecule type" value="Genomic_DNA"/>
</dbReference>
<dbReference type="InterPro" id="IPR029058">
    <property type="entry name" value="AB_hydrolase_fold"/>
</dbReference>
<protein>
    <submittedName>
        <fullName evidence="1">Lipase LipB</fullName>
    </submittedName>
</protein>
<dbReference type="RefSeq" id="WP_108839811.1">
    <property type="nucleotide sequence ID" value="NZ_OOHR01000010.1"/>
</dbReference>
<sequence length="297" mass="33934">MIIRIILLLVSILIIKVQAFPVYNTSNISAFKELITSGENTIQLLLTTITATSNTKFHKLKEIYSKQNLNRSFVNKLNKNYLEDQGTQLLVLLHGLSKTSKSLRRMEKFAYKQGFKVLNIDYPSTKFPIEHLVDIIHDKITLSLQQQKYTSISFVGVSMGGLVIRAYLHKYKIPNLGKVVLIGTPNKGSEVADYLKNNKLYKKFTGPAGQQLITNQNEFNNIFGDIYYECGVISGNLPLDLCCIFMKGKPSDGKVTIESTKIEGMQDHIVLKIPHWYLEKSKKVWLHTLYFLKYSKF</sequence>
<proteinExistence type="predicted"/>
<organism evidence="1 2">
    <name type="scientific">Orientia tsutsugamushi</name>
    <name type="common">Rickettsia tsutsugamushi</name>
    <dbReference type="NCBI Taxonomy" id="784"/>
    <lineage>
        <taxon>Bacteria</taxon>
        <taxon>Pseudomonadati</taxon>
        <taxon>Pseudomonadota</taxon>
        <taxon>Alphaproteobacteria</taxon>
        <taxon>Rickettsiales</taxon>
        <taxon>Rickettsiaceae</taxon>
        <taxon>Rickettsieae</taxon>
        <taxon>Orientia</taxon>
    </lineage>
</organism>
<dbReference type="PANTHER" id="PTHR37946">
    <property type="entry name" value="SLL1969 PROTEIN"/>
    <property type="match status" value="1"/>
</dbReference>
<dbReference type="Proteomes" id="UP000244889">
    <property type="component" value="Unassembled WGS sequence"/>
</dbReference>
<dbReference type="Pfam" id="PF02089">
    <property type="entry name" value="Palm_thioest"/>
    <property type="match status" value="1"/>
</dbReference>
<reference evidence="2" key="1">
    <citation type="submission" date="2018-03" db="EMBL/GenBank/DDBJ databases">
        <authorList>
            <person name="Batty M. E."/>
            <person name="Batty M E."/>
        </authorList>
    </citation>
    <scope>NUCLEOTIDE SEQUENCE [LARGE SCALE GENOMIC DNA]</scope>
</reference>
<dbReference type="Gene3D" id="3.40.50.1820">
    <property type="entry name" value="alpha/beta hydrolase"/>
    <property type="match status" value="1"/>
</dbReference>
<dbReference type="AlphaFoldDB" id="A0A2R8F0Z8"/>
<accession>A0A2R8F0Z8</accession>